<protein>
    <submittedName>
        <fullName evidence="12">Uncharacterized protein</fullName>
    </submittedName>
</protein>
<name>A0A815NK74_9BILA</name>
<proteinExistence type="inferred from homology"/>
<accession>A0A815NK74</accession>
<evidence type="ECO:0000256" key="11">
    <source>
        <dbReference type="SAM" id="Phobius"/>
    </source>
</evidence>
<dbReference type="GO" id="GO:0008375">
    <property type="term" value="F:acetylglucosaminyltransferase activity"/>
    <property type="evidence" value="ECO:0007669"/>
    <property type="project" value="TreeGrafter"/>
</dbReference>
<dbReference type="AlphaFoldDB" id="A0A815NK74"/>
<evidence type="ECO:0000256" key="5">
    <source>
        <dbReference type="ARBA" id="ARBA00022692"/>
    </source>
</evidence>
<dbReference type="Proteomes" id="UP000663845">
    <property type="component" value="Unassembled WGS sequence"/>
</dbReference>
<keyword evidence="8 11" id="KW-0472">Membrane</keyword>
<dbReference type="PANTHER" id="PTHR19297:SF181">
    <property type="entry name" value="PROTEIN XYLOSYLTRANSFERASE"/>
    <property type="match status" value="1"/>
</dbReference>
<sequence length="464" mass="54246">MEKHTNNILITQFTSKGRLLARICIGVFILLYIFSCLSLECYSYSSSGKFFSLITTENNTKKIFEHLQPFYYPVSCQKLFESDSNEFKYVQSLLSTSKSQKNISDNQYNITKEQCDIYRSERFDQSFHHEDILMNRQFPLAFNILLHDNVQQFERLLRLIYRPQNFYCVHVDSSALSSVFEGVKSIIQCFDNIYLVSKREEITYATFSRLQADINCMNDSIKYSSWKYLLNIASSELPLKTNSELVKILSIYQGHNDIEGIWKKRNMERTDYVWQTLNKTGDRYGSHLKNTGIKKQPPPDNLLIFKGSAYGAFSRAFVEFVLTNEVAKRLLEWSRDTYSPDEHYWATLNYNPHLNPPGGYKVKLHISFVFIILAKTDPTIWTSRYVNWGESHCYGQIIRGICVFGSLDLPSLLNRHELIANKFYLHTDPIAYQCLEELIFNRSKLDLPLNDATFYRRMPFLLAS</sequence>
<keyword evidence="9" id="KW-0325">Glycoprotein</keyword>
<keyword evidence="6" id="KW-0735">Signal-anchor</keyword>
<evidence type="ECO:0000256" key="8">
    <source>
        <dbReference type="ARBA" id="ARBA00023136"/>
    </source>
</evidence>
<gene>
    <name evidence="12" type="ORF">JYZ213_LOCUS39689</name>
</gene>
<evidence type="ECO:0000256" key="6">
    <source>
        <dbReference type="ARBA" id="ARBA00022968"/>
    </source>
</evidence>
<keyword evidence="4" id="KW-0808">Transferase</keyword>
<feature type="transmembrane region" description="Helical" evidence="11">
    <location>
        <begin position="20"/>
        <end position="45"/>
    </location>
</feature>
<comment type="pathway">
    <text evidence="2">Protein modification; protein glycosylation.</text>
</comment>
<keyword evidence="3" id="KW-0328">Glycosyltransferase</keyword>
<evidence type="ECO:0000256" key="1">
    <source>
        <dbReference type="ARBA" id="ARBA00004606"/>
    </source>
</evidence>
<dbReference type="Pfam" id="PF02485">
    <property type="entry name" value="Branch"/>
    <property type="match status" value="1"/>
</dbReference>
<reference evidence="12" key="1">
    <citation type="submission" date="2021-02" db="EMBL/GenBank/DDBJ databases">
        <authorList>
            <person name="Nowell W R."/>
        </authorList>
    </citation>
    <scope>NUCLEOTIDE SEQUENCE</scope>
</reference>
<keyword evidence="5 11" id="KW-0812">Transmembrane</keyword>
<comment type="subcellular location">
    <subcellularLocation>
        <location evidence="1">Membrane</location>
        <topology evidence="1">Single-pass type II membrane protein</topology>
    </subcellularLocation>
</comment>
<evidence type="ECO:0000256" key="3">
    <source>
        <dbReference type="ARBA" id="ARBA00022676"/>
    </source>
</evidence>
<keyword evidence="7 11" id="KW-1133">Transmembrane helix</keyword>
<dbReference type="EMBL" id="CAJNOG010001328">
    <property type="protein sequence ID" value="CAF1433174.1"/>
    <property type="molecule type" value="Genomic_DNA"/>
</dbReference>
<comment type="caution">
    <text evidence="12">The sequence shown here is derived from an EMBL/GenBank/DDBJ whole genome shotgun (WGS) entry which is preliminary data.</text>
</comment>
<evidence type="ECO:0000256" key="2">
    <source>
        <dbReference type="ARBA" id="ARBA00004922"/>
    </source>
</evidence>
<organism evidence="12 13">
    <name type="scientific">Adineta steineri</name>
    <dbReference type="NCBI Taxonomy" id="433720"/>
    <lineage>
        <taxon>Eukaryota</taxon>
        <taxon>Metazoa</taxon>
        <taxon>Spiralia</taxon>
        <taxon>Gnathifera</taxon>
        <taxon>Rotifera</taxon>
        <taxon>Eurotatoria</taxon>
        <taxon>Bdelloidea</taxon>
        <taxon>Adinetida</taxon>
        <taxon>Adinetidae</taxon>
        <taxon>Adineta</taxon>
    </lineage>
</organism>
<evidence type="ECO:0000256" key="10">
    <source>
        <dbReference type="ARBA" id="ARBA00038150"/>
    </source>
</evidence>
<evidence type="ECO:0000256" key="7">
    <source>
        <dbReference type="ARBA" id="ARBA00022989"/>
    </source>
</evidence>
<dbReference type="InterPro" id="IPR003406">
    <property type="entry name" value="Glyco_trans_14"/>
</dbReference>
<evidence type="ECO:0000256" key="9">
    <source>
        <dbReference type="ARBA" id="ARBA00023180"/>
    </source>
</evidence>
<dbReference type="PANTHER" id="PTHR19297">
    <property type="entry name" value="GLYCOSYLTRANSFERASE 14 FAMILY MEMBER"/>
    <property type="match status" value="1"/>
</dbReference>
<comment type="similarity">
    <text evidence="10">Belongs to the glycosyltransferase 14 family.</text>
</comment>
<evidence type="ECO:0000313" key="13">
    <source>
        <dbReference type="Proteomes" id="UP000663845"/>
    </source>
</evidence>
<evidence type="ECO:0000313" key="12">
    <source>
        <dbReference type="EMBL" id="CAF1433174.1"/>
    </source>
</evidence>
<evidence type="ECO:0000256" key="4">
    <source>
        <dbReference type="ARBA" id="ARBA00022679"/>
    </source>
</evidence>
<dbReference type="GO" id="GO:0016020">
    <property type="term" value="C:membrane"/>
    <property type="evidence" value="ECO:0007669"/>
    <property type="project" value="UniProtKB-SubCell"/>
</dbReference>